<dbReference type="PIRSF" id="PIRSF036548">
    <property type="entry name" value="Fdx_FixX"/>
    <property type="match status" value="1"/>
</dbReference>
<gene>
    <name evidence="8" type="ORF">Z042_25535</name>
</gene>
<dbReference type="InterPro" id="IPR017900">
    <property type="entry name" value="4Fe4S_Fe_S_CS"/>
</dbReference>
<dbReference type="Gene3D" id="3.30.70.20">
    <property type="match status" value="1"/>
</dbReference>
<evidence type="ECO:0000313" key="8">
    <source>
        <dbReference type="EMBL" id="AJW28897.1"/>
    </source>
</evidence>
<keyword evidence="5 7" id="KW-0408">Iron</keyword>
<keyword evidence="3 7" id="KW-0479">Metal-binding</keyword>
<evidence type="ECO:0000256" key="5">
    <source>
        <dbReference type="ARBA" id="ARBA00023004"/>
    </source>
</evidence>
<comment type="similarity">
    <text evidence="1">Belongs to the bacterial-type ferredoxin family. FixX subfamily.</text>
</comment>
<sequence>MNPPDLSHNHYQVDNTHPHIILADEPDRSMLMRLVIACPAGLYQLQADGSLRFDVHGCLECGVCRLLCGETTLARWSYPEAGYGVEFRFG</sequence>
<keyword evidence="9" id="KW-1185">Reference proteome</keyword>
<keyword evidence="2 7" id="KW-0813">Transport</keyword>
<evidence type="ECO:0000256" key="6">
    <source>
        <dbReference type="ARBA" id="ARBA00023014"/>
    </source>
</evidence>
<comment type="function">
    <text evidence="7">Could be a 3Fe-4S cluster-containing protein.</text>
</comment>
<protein>
    <recommendedName>
        <fullName evidence="7">Ferredoxin-like protein</fullName>
    </recommendedName>
</protein>
<accession>A0A0D4ZXH1</accession>
<proteinExistence type="inferred from homology"/>
<dbReference type="PANTHER" id="PTHR43082:SF1">
    <property type="entry name" value="FERREDOXIN-LIKE PROTEIN FIXX-RELATED"/>
    <property type="match status" value="1"/>
</dbReference>
<dbReference type="PANTHER" id="PTHR43082">
    <property type="entry name" value="FERREDOXIN-LIKE"/>
    <property type="match status" value="1"/>
</dbReference>
<evidence type="ECO:0000256" key="7">
    <source>
        <dbReference type="PIRNR" id="PIRNR036548"/>
    </source>
</evidence>
<dbReference type="OrthoDB" id="9800260at2"/>
<keyword evidence="4 7" id="KW-0249">Electron transport</keyword>
<dbReference type="EMBL" id="CP007044">
    <property type="protein sequence ID" value="AJW28897.1"/>
    <property type="molecule type" value="Genomic_DNA"/>
</dbReference>
<dbReference type="InterPro" id="IPR012206">
    <property type="entry name" value="Fd_FixX"/>
</dbReference>
<reference evidence="8 9" key="2">
    <citation type="submission" date="2015-03" db="EMBL/GenBank/DDBJ databases">
        <authorList>
            <person name="Chan K.-G."/>
        </authorList>
    </citation>
    <scope>NUCLEOTIDE SEQUENCE [LARGE SCALE GENOMIC DNA]</scope>
    <source>
        <strain evidence="8 9">RB-25</strain>
    </source>
</reference>
<keyword evidence="6 7" id="KW-0411">Iron-sulfur</keyword>
<name>A0A0D4ZXH1_9GAMM</name>
<dbReference type="RefSeq" id="WP_024913358.1">
    <property type="nucleotide sequence ID" value="NZ_CP007044.2"/>
</dbReference>
<dbReference type="AlphaFoldDB" id="A0A0D4ZXH1"/>
<evidence type="ECO:0000313" key="9">
    <source>
        <dbReference type="Proteomes" id="UP000019030"/>
    </source>
</evidence>
<dbReference type="GO" id="GO:0051536">
    <property type="term" value="F:iron-sulfur cluster binding"/>
    <property type="evidence" value="ECO:0007669"/>
    <property type="project" value="UniProtKB-KW"/>
</dbReference>
<organism evidence="8 9">
    <name type="scientific">Chania multitudinisentens RB-25</name>
    <dbReference type="NCBI Taxonomy" id="1441930"/>
    <lineage>
        <taxon>Bacteria</taxon>
        <taxon>Pseudomonadati</taxon>
        <taxon>Pseudomonadota</taxon>
        <taxon>Gammaproteobacteria</taxon>
        <taxon>Enterobacterales</taxon>
        <taxon>Yersiniaceae</taxon>
        <taxon>Chania</taxon>
    </lineage>
</organism>
<dbReference type="STRING" id="1441930.Z042_25535"/>
<dbReference type="HOGENOM" id="CLU_163428_1_0_6"/>
<evidence type="ECO:0000256" key="1">
    <source>
        <dbReference type="ARBA" id="ARBA00006327"/>
    </source>
</evidence>
<evidence type="ECO:0000256" key="2">
    <source>
        <dbReference type="ARBA" id="ARBA00022448"/>
    </source>
</evidence>
<evidence type="ECO:0000256" key="3">
    <source>
        <dbReference type="ARBA" id="ARBA00022723"/>
    </source>
</evidence>
<dbReference type="PROSITE" id="PS00198">
    <property type="entry name" value="4FE4S_FER_1"/>
    <property type="match status" value="1"/>
</dbReference>
<evidence type="ECO:0000256" key="4">
    <source>
        <dbReference type="ARBA" id="ARBA00022982"/>
    </source>
</evidence>
<dbReference type="Proteomes" id="UP000019030">
    <property type="component" value="Chromosome"/>
</dbReference>
<reference evidence="8 9" key="1">
    <citation type="submission" date="2014-01" db="EMBL/GenBank/DDBJ databases">
        <title>Isolation of Serratia multitudinisentens RB-25 from Ex-Landfill site.</title>
        <authorList>
            <person name="Robson E.H.J."/>
        </authorList>
    </citation>
    <scope>NUCLEOTIDE SEQUENCE [LARGE SCALE GENOMIC DNA]</scope>
    <source>
        <strain evidence="8 9">RB-25</strain>
    </source>
</reference>
<dbReference type="SUPFAM" id="SSF54862">
    <property type="entry name" value="4Fe-4S ferredoxins"/>
    <property type="match status" value="1"/>
</dbReference>
<dbReference type="GO" id="GO:0005506">
    <property type="term" value="F:iron ion binding"/>
    <property type="evidence" value="ECO:0007669"/>
    <property type="project" value="UniProtKB-UniRule"/>
</dbReference>
<dbReference type="KEGG" id="sfo:Z042_25535"/>